<organism evidence="2 3">
    <name type="scientific">Colletotrichum fructicola (strain Nara gc5)</name>
    <name type="common">Anthracnose fungus</name>
    <name type="synonym">Colletotrichum gloeosporioides (strain Nara gc5)</name>
    <dbReference type="NCBI Taxonomy" id="1213859"/>
    <lineage>
        <taxon>Eukaryota</taxon>
        <taxon>Fungi</taxon>
        <taxon>Dikarya</taxon>
        <taxon>Ascomycota</taxon>
        <taxon>Pezizomycotina</taxon>
        <taxon>Sordariomycetes</taxon>
        <taxon>Hypocreomycetidae</taxon>
        <taxon>Glomerellales</taxon>
        <taxon>Glomerellaceae</taxon>
        <taxon>Colletotrichum</taxon>
        <taxon>Colletotrichum gloeosporioides species complex</taxon>
    </lineage>
</organism>
<dbReference type="OrthoDB" id="10295622at2759"/>
<dbReference type="GeneID" id="90979642"/>
<feature type="region of interest" description="Disordered" evidence="1">
    <location>
        <begin position="22"/>
        <end position="54"/>
    </location>
</feature>
<name>A0A7J6JJQ6_COLFN</name>
<accession>A0A7J6JJQ6</accession>
<dbReference type="RefSeq" id="XP_066009668.1">
    <property type="nucleotide sequence ID" value="XM_066150924.1"/>
</dbReference>
<evidence type="ECO:0000313" key="2">
    <source>
        <dbReference type="EMBL" id="KAF4490964.1"/>
    </source>
</evidence>
<proteinExistence type="predicted"/>
<reference evidence="2 3" key="2">
    <citation type="submission" date="2020-04" db="EMBL/GenBank/DDBJ databases">
        <title>Genome sequencing and assembly of multiple isolates from the Colletotrichum gloeosporioides species complex.</title>
        <authorList>
            <person name="Gan P."/>
            <person name="Shirasu K."/>
        </authorList>
    </citation>
    <scope>NUCLEOTIDE SEQUENCE [LARGE SCALE GENOMIC DNA]</scope>
    <source>
        <strain evidence="2 3">Nara gc5</strain>
    </source>
</reference>
<protein>
    <submittedName>
        <fullName evidence="2">Uncharacterized protein</fullName>
    </submittedName>
</protein>
<keyword evidence="3" id="KW-1185">Reference proteome</keyword>
<sequence>MRRLFEARGPRHRDIGSLLNLARNTFPKEQPKQPRSQTGMREETTGPIPTTPSANLLRLTSSIIAHRLNHRANVLSDLHYRSR</sequence>
<dbReference type="EMBL" id="ANPB02000001">
    <property type="protein sequence ID" value="KAF4490964.1"/>
    <property type="molecule type" value="Genomic_DNA"/>
</dbReference>
<comment type="caution">
    <text evidence="2">The sequence shown here is derived from an EMBL/GenBank/DDBJ whole genome shotgun (WGS) entry which is preliminary data.</text>
</comment>
<dbReference type="InParanoid" id="A0A7J6JJQ6"/>
<gene>
    <name evidence="2" type="ORF">CGGC5_v002107</name>
</gene>
<dbReference type="AlphaFoldDB" id="A0A7J6JJQ6"/>
<dbReference type="Proteomes" id="UP000011096">
    <property type="component" value="Unassembled WGS sequence"/>
</dbReference>
<reference evidence="2 3" key="1">
    <citation type="submission" date="2012-08" db="EMBL/GenBank/DDBJ databases">
        <authorList>
            <person name="Gan P.H.P."/>
            <person name="Ikeda K."/>
            <person name="Irieda H."/>
            <person name="Narusaka M."/>
            <person name="O'Connell R.J."/>
            <person name="Narusaka Y."/>
            <person name="Takano Y."/>
            <person name="Kubo Y."/>
            <person name="Shirasu K."/>
        </authorList>
    </citation>
    <scope>NUCLEOTIDE SEQUENCE [LARGE SCALE GENOMIC DNA]</scope>
    <source>
        <strain evidence="2 3">Nara gc5</strain>
    </source>
</reference>
<evidence type="ECO:0000313" key="3">
    <source>
        <dbReference type="Proteomes" id="UP000011096"/>
    </source>
</evidence>
<evidence type="ECO:0000256" key="1">
    <source>
        <dbReference type="SAM" id="MobiDB-lite"/>
    </source>
</evidence>